<evidence type="ECO:0000256" key="1">
    <source>
        <dbReference type="SAM" id="Phobius"/>
    </source>
</evidence>
<protein>
    <submittedName>
        <fullName evidence="2">NUDIX domain-containing protein</fullName>
    </submittedName>
</protein>
<keyword evidence="3" id="KW-1185">Reference proteome</keyword>
<accession>A0ABT6WGB3</accession>
<proteinExistence type="predicted"/>
<dbReference type="InterPro" id="IPR015797">
    <property type="entry name" value="NUDIX_hydrolase-like_dom_sf"/>
</dbReference>
<keyword evidence="1" id="KW-0472">Membrane</keyword>
<comment type="caution">
    <text evidence="2">The sequence shown here is derived from an EMBL/GenBank/DDBJ whole genome shotgun (WGS) entry which is preliminary data.</text>
</comment>
<organism evidence="2 3">
    <name type="scientific">Actinoplanes sandaracinus</name>
    <dbReference type="NCBI Taxonomy" id="3045177"/>
    <lineage>
        <taxon>Bacteria</taxon>
        <taxon>Bacillati</taxon>
        <taxon>Actinomycetota</taxon>
        <taxon>Actinomycetes</taxon>
        <taxon>Micromonosporales</taxon>
        <taxon>Micromonosporaceae</taxon>
        <taxon>Actinoplanes</taxon>
    </lineage>
</organism>
<keyword evidence="1" id="KW-1133">Transmembrane helix</keyword>
<name>A0ABT6WGB3_9ACTN</name>
<dbReference type="Gene3D" id="3.90.79.10">
    <property type="entry name" value="Nucleoside Triphosphate Pyrophosphohydrolase"/>
    <property type="match status" value="1"/>
</dbReference>
<reference evidence="2 3" key="1">
    <citation type="submission" date="2023-05" db="EMBL/GenBank/DDBJ databases">
        <title>Actinoplanes sp. NEAU-A12 genome sequencing.</title>
        <authorList>
            <person name="Wang Z.-S."/>
        </authorList>
    </citation>
    <scope>NUCLEOTIDE SEQUENCE [LARGE SCALE GENOMIC DNA]</scope>
    <source>
        <strain evidence="2 3">NEAU-A12</strain>
    </source>
</reference>
<evidence type="ECO:0000313" key="2">
    <source>
        <dbReference type="EMBL" id="MDI6098768.1"/>
    </source>
</evidence>
<evidence type="ECO:0000313" key="3">
    <source>
        <dbReference type="Proteomes" id="UP001241758"/>
    </source>
</evidence>
<feature type="transmembrane region" description="Helical" evidence="1">
    <location>
        <begin position="320"/>
        <end position="338"/>
    </location>
</feature>
<keyword evidence="1" id="KW-0812">Transmembrane</keyword>
<dbReference type="Proteomes" id="UP001241758">
    <property type="component" value="Unassembled WGS sequence"/>
</dbReference>
<sequence length="339" mass="37174">MASLPEPNAGTDSVDANWVAKILAALPREFEPARRMVDICREAGVAEQNLVAVARAIVDLVKPFGFIEVDEGPDGPRVRAVSSHGSYFAASWSAYIREGEPILANWGRPASADGPYLAHDVLHGSQLLYLIERQRIGEKENPIPLREATVVQVVLKAKTRGRRGASYLMQYDQEAQQFQFIGGHVRTSDSSARVAATRELAEELPANRFSFMPSGDDLVEIGSSELTGLSRAYGVATRYHFTFFHLRTRQRTIALGPADRWVSAKEIASGQTRSGDRITRESVILADSLVGGGLRSLPLSCDDVQKLPLRMVLSERRWEIVGLILAVIGIAISMVPLVK</sequence>
<gene>
    <name evidence="2" type="ORF">QLQ12_09170</name>
</gene>
<dbReference type="RefSeq" id="WP_282758619.1">
    <property type="nucleotide sequence ID" value="NZ_JASCTH010000005.1"/>
</dbReference>
<dbReference type="SUPFAM" id="SSF55811">
    <property type="entry name" value="Nudix"/>
    <property type="match status" value="1"/>
</dbReference>
<dbReference type="EMBL" id="JASCTH010000005">
    <property type="protein sequence ID" value="MDI6098768.1"/>
    <property type="molecule type" value="Genomic_DNA"/>
</dbReference>